<comment type="caution">
    <text evidence="2">The sequence shown here is derived from an EMBL/GenBank/DDBJ whole genome shotgun (WGS) entry which is preliminary data.</text>
</comment>
<proteinExistence type="predicted"/>
<sequence length="208" mass="23205">IFTAPIQDPAVTENNQGIFRLKREVYNGVTGKQSPLLVLCKYPLQTRYNNVAEATTRQPIFSVGGELATLQKSAFILCETIEQEELERIAEKFNSHPTSTNNLHRNSSQKPPCNPSTKPMQSNTTPNQTRIDQLRATLEQVKASGSSSKQNSYNICTEEQIDKGKRPATFNTNININSEYIPSNNDPNTPCKTSPLIQESSEPSNFNE</sequence>
<keyword evidence="3" id="KW-1185">Reference proteome</keyword>
<reference evidence="2 3" key="1">
    <citation type="submission" date="2021-06" db="EMBL/GenBank/DDBJ databases">
        <authorList>
            <person name="Kallberg Y."/>
            <person name="Tangrot J."/>
            <person name="Rosling A."/>
        </authorList>
    </citation>
    <scope>NUCLEOTIDE SEQUENCE [LARGE SCALE GENOMIC DNA]</scope>
    <source>
        <strain evidence="2 3">120-4 pot B 10/14</strain>
    </source>
</reference>
<evidence type="ECO:0000256" key="1">
    <source>
        <dbReference type="SAM" id="MobiDB-lite"/>
    </source>
</evidence>
<evidence type="ECO:0000313" key="3">
    <source>
        <dbReference type="Proteomes" id="UP000789901"/>
    </source>
</evidence>
<name>A0ABN7WKP5_GIGMA</name>
<feature type="region of interest" description="Disordered" evidence="1">
    <location>
        <begin position="95"/>
        <end position="127"/>
    </location>
</feature>
<gene>
    <name evidence="2" type="ORF">GMARGA_LOCUS31534</name>
</gene>
<feature type="non-terminal residue" evidence="2">
    <location>
        <position position="1"/>
    </location>
</feature>
<protein>
    <submittedName>
        <fullName evidence="2">20313_t:CDS:1</fullName>
    </submittedName>
</protein>
<accession>A0ABN7WKP5</accession>
<organism evidence="2 3">
    <name type="scientific">Gigaspora margarita</name>
    <dbReference type="NCBI Taxonomy" id="4874"/>
    <lineage>
        <taxon>Eukaryota</taxon>
        <taxon>Fungi</taxon>
        <taxon>Fungi incertae sedis</taxon>
        <taxon>Mucoromycota</taxon>
        <taxon>Glomeromycotina</taxon>
        <taxon>Glomeromycetes</taxon>
        <taxon>Diversisporales</taxon>
        <taxon>Gigasporaceae</taxon>
        <taxon>Gigaspora</taxon>
    </lineage>
</organism>
<dbReference type="Proteomes" id="UP000789901">
    <property type="component" value="Unassembled WGS sequence"/>
</dbReference>
<feature type="region of interest" description="Disordered" evidence="1">
    <location>
        <begin position="177"/>
        <end position="208"/>
    </location>
</feature>
<evidence type="ECO:0000313" key="2">
    <source>
        <dbReference type="EMBL" id="CAG8833393.1"/>
    </source>
</evidence>
<dbReference type="EMBL" id="CAJVQB010047271">
    <property type="protein sequence ID" value="CAG8833393.1"/>
    <property type="molecule type" value="Genomic_DNA"/>
</dbReference>